<proteinExistence type="inferred from homology"/>
<evidence type="ECO:0000256" key="6">
    <source>
        <dbReference type="ARBA" id="ARBA00023065"/>
    </source>
</evidence>
<protein>
    <recommendedName>
        <fullName evidence="8">FXYD domain-containing ion transport regulator</fullName>
    </recommendedName>
</protein>
<dbReference type="PANTHER" id="PTHR14132:SF11">
    <property type="entry name" value="FXYD DOMAIN-CONTAINING ION TRANSPORT REGULATOR 3"/>
    <property type="match status" value="1"/>
</dbReference>
<dbReference type="CDD" id="cd20328">
    <property type="entry name" value="FXYD3-like"/>
    <property type="match status" value="1"/>
</dbReference>
<evidence type="ECO:0000313" key="12">
    <source>
        <dbReference type="RefSeq" id="XP_034279560.1"/>
    </source>
</evidence>
<dbReference type="AlphaFoldDB" id="A0A6P9CA27"/>
<keyword evidence="4 8" id="KW-0812">Transmembrane</keyword>
<sequence>MKSIAMNILLCLLIGFPVLKANDPIDKDSPFYYDWKSLRISGLVFAGILCFMGIVILLSGKCKCKPKKKSSTHVNVGGAPKQPLAEASEC</sequence>
<dbReference type="GO" id="GO:0006811">
    <property type="term" value="P:monoatomic ion transport"/>
    <property type="evidence" value="ECO:0007669"/>
    <property type="project" value="UniProtKB-KW"/>
</dbReference>
<evidence type="ECO:0000256" key="2">
    <source>
        <dbReference type="ARBA" id="ARBA00005948"/>
    </source>
</evidence>
<comment type="similarity">
    <text evidence="2 8">Belongs to the FXYD family.</text>
</comment>
<gene>
    <name evidence="11 12" type="primary">LOC117669325</name>
</gene>
<evidence type="ECO:0000256" key="8">
    <source>
        <dbReference type="RuleBase" id="RU364131"/>
    </source>
</evidence>
<evidence type="ECO:0000256" key="3">
    <source>
        <dbReference type="ARBA" id="ARBA00022448"/>
    </source>
</evidence>
<feature type="chain" id="PRO_5044519225" description="FXYD domain-containing ion transport regulator" evidence="8">
    <location>
        <begin position="22"/>
        <end position="90"/>
    </location>
</feature>
<keyword evidence="3 8" id="KW-0813">Transport</keyword>
<evidence type="ECO:0000256" key="5">
    <source>
        <dbReference type="ARBA" id="ARBA00022989"/>
    </source>
</evidence>
<evidence type="ECO:0000256" key="1">
    <source>
        <dbReference type="ARBA" id="ARBA00004167"/>
    </source>
</evidence>
<dbReference type="GO" id="GO:0043269">
    <property type="term" value="P:regulation of monoatomic ion transport"/>
    <property type="evidence" value="ECO:0007669"/>
    <property type="project" value="InterPro"/>
</dbReference>
<name>A0A6P9CA27_PANGU</name>
<dbReference type="Proteomes" id="UP001652622">
    <property type="component" value="Unplaced"/>
</dbReference>
<dbReference type="GO" id="GO:0016020">
    <property type="term" value="C:membrane"/>
    <property type="evidence" value="ECO:0007669"/>
    <property type="project" value="UniProtKB-SubCell"/>
</dbReference>
<dbReference type="OMA" id="IVLMSEC"/>
<dbReference type="PROSITE" id="PS01310">
    <property type="entry name" value="FXYD"/>
    <property type="match status" value="1"/>
</dbReference>
<evidence type="ECO:0000313" key="11">
    <source>
        <dbReference type="RefSeq" id="XP_034279559.1"/>
    </source>
</evidence>
<evidence type="ECO:0000313" key="10">
    <source>
        <dbReference type="Proteomes" id="UP001652622"/>
    </source>
</evidence>
<evidence type="ECO:0000256" key="7">
    <source>
        <dbReference type="ARBA" id="ARBA00023136"/>
    </source>
</evidence>
<keyword evidence="6 8" id="KW-0406">Ion transport</keyword>
<keyword evidence="10" id="KW-1185">Reference proteome</keyword>
<keyword evidence="7 8" id="KW-0472">Membrane</keyword>
<dbReference type="RefSeq" id="XP_034279560.1">
    <property type="nucleotide sequence ID" value="XM_034423669.1"/>
</dbReference>
<feature type="region of interest" description="Disordered" evidence="9">
    <location>
        <begin position="67"/>
        <end position="90"/>
    </location>
</feature>
<evidence type="ECO:0000256" key="9">
    <source>
        <dbReference type="SAM" id="MobiDB-lite"/>
    </source>
</evidence>
<evidence type="ECO:0000256" key="4">
    <source>
        <dbReference type="ARBA" id="ARBA00022692"/>
    </source>
</evidence>
<organism evidence="10 11">
    <name type="scientific">Pantherophis guttatus</name>
    <name type="common">Corn snake</name>
    <name type="synonym">Elaphe guttata</name>
    <dbReference type="NCBI Taxonomy" id="94885"/>
    <lineage>
        <taxon>Eukaryota</taxon>
        <taxon>Metazoa</taxon>
        <taxon>Chordata</taxon>
        <taxon>Craniata</taxon>
        <taxon>Vertebrata</taxon>
        <taxon>Euteleostomi</taxon>
        <taxon>Lepidosauria</taxon>
        <taxon>Squamata</taxon>
        <taxon>Bifurcata</taxon>
        <taxon>Unidentata</taxon>
        <taxon>Episquamata</taxon>
        <taxon>Toxicofera</taxon>
        <taxon>Serpentes</taxon>
        <taxon>Colubroidea</taxon>
        <taxon>Colubridae</taxon>
        <taxon>Colubrinae</taxon>
        <taxon>Pantherophis</taxon>
    </lineage>
</organism>
<feature type="signal peptide" evidence="8">
    <location>
        <begin position="1"/>
        <end position="21"/>
    </location>
</feature>
<feature type="transmembrane region" description="Helical" evidence="8">
    <location>
        <begin position="37"/>
        <end position="59"/>
    </location>
</feature>
<dbReference type="InterPro" id="IPR000272">
    <property type="entry name" value="Ion-transport_regulator_FXYD"/>
</dbReference>
<accession>A0A6P9CA27</accession>
<reference evidence="11 12" key="1">
    <citation type="submission" date="2025-04" db="UniProtKB">
        <authorList>
            <consortium name="RefSeq"/>
        </authorList>
    </citation>
    <scope>IDENTIFICATION</scope>
    <source>
        <tissue evidence="11 12">Blood</tissue>
    </source>
</reference>
<dbReference type="RefSeq" id="XP_034279559.1">
    <property type="nucleotide sequence ID" value="XM_034423668.1"/>
</dbReference>
<dbReference type="Gene3D" id="1.20.5.780">
    <property type="entry name" value="Single helix bin"/>
    <property type="match status" value="1"/>
</dbReference>
<comment type="subcellular location">
    <subcellularLocation>
        <location evidence="1">Membrane</location>
        <topology evidence="1">Single-pass membrane protein</topology>
    </subcellularLocation>
</comment>
<dbReference type="Pfam" id="PF02038">
    <property type="entry name" value="ATP1G1_PLM_MAT8"/>
    <property type="match status" value="1"/>
</dbReference>
<dbReference type="KEGG" id="pgut:117669325"/>
<keyword evidence="5 8" id="KW-1133">Transmembrane helix</keyword>
<keyword evidence="8" id="KW-0732">Signal</keyword>
<dbReference type="PANTHER" id="PTHR14132">
    <property type="entry name" value="SODIUM/POTASSIUM-TRANSPORTING ATPASE SUBUNIT GAMMA"/>
    <property type="match status" value="1"/>
</dbReference>
<dbReference type="InterPro" id="IPR047297">
    <property type="entry name" value="FXYD_motif"/>
</dbReference>
<dbReference type="GO" id="GO:0017080">
    <property type="term" value="F:sodium channel regulator activity"/>
    <property type="evidence" value="ECO:0007669"/>
    <property type="project" value="TreeGrafter"/>
</dbReference>